<evidence type="ECO:0000259" key="7">
    <source>
        <dbReference type="Pfam" id="PF02525"/>
    </source>
</evidence>
<comment type="cofactor">
    <cofactor evidence="6">
        <name>FMN</name>
        <dbReference type="ChEBI" id="CHEBI:58210"/>
    </cofactor>
    <text evidence="6">Binds 1 FMN per subunit.</text>
</comment>
<dbReference type="HOGENOM" id="CLU_088964_0_0_5"/>
<proteinExistence type="inferred from homology"/>
<evidence type="ECO:0000256" key="5">
    <source>
        <dbReference type="ARBA" id="ARBA00048542"/>
    </source>
</evidence>
<evidence type="ECO:0000256" key="2">
    <source>
        <dbReference type="ARBA" id="ARBA00022643"/>
    </source>
</evidence>
<dbReference type="SUPFAM" id="SSF52218">
    <property type="entry name" value="Flavoproteins"/>
    <property type="match status" value="1"/>
</dbReference>
<gene>
    <name evidence="6" type="primary">azoR</name>
    <name evidence="8" type="ORF">RG540_CH14190</name>
</gene>
<evidence type="ECO:0000256" key="4">
    <source>
        <dbReference type="ARBA" id="ARBA00023027"/>
    </source>
</evidence>
<evidence type="ECO:0000313" key="8">
    <source>
        <dbReference type="EMBL" id="CDN47598.1"/>
    </source>
</evidence>
<dbReference type="eggNOG" id="COG1182">
    <property type="taxonomic scope" value="Bacteria"/>
</dbReference>
<keyword evidence="9" id="KW-1185">Reference proteome</keyword>
<reference evidence="9" key="1">
    <citation type="journal article" date="2014" name="BMC Genomics">
        <title>Genome sequencing of two Neorhizobium galegae strains reveals a noeT gene responsible for the unusual acetylation of the nodulation factors.</title>
        <authorList>
            <person name="Osterman J."/>
            <person name="Marsh J."/>
            <person name="Laine P.K."/>
            <person name="Zeng Z."/>
            <person name="Alatalo E."/>
            <person name="Sullivan J.T."/>
            <person name="Young J.P."/>
            <person name="Thomas-Oates J."/>
            <person name="Paulin L."/>
            <person name="Lindstrom K."/>
        </authorList>
    </citation>
    <scope>NUCLEOTIDE SEQUENCE [LARGE SCALE GENOMIC DNA]</scope>
    <source>
        <strain evidence="9">HAMBI 540</strain>
    </source>
</reference>
<keyword evidence="2 6" id="KW-0288">FMN</keyword>
<comment type="catalytic activity">
    <reaction evidence="5">
        <text>N,N-dimethyl-1,4-phenylenediamine + anthranilate + 2 NAD(+) = 2-(4-dimethylaminophenyl)diazenylbenzoate + 2 NADH + 2 H(+)</text>
        <dbReference type="Rhea" id="RHEA:55872"/>
        <dbReference type="ChEBI" id="CHEBI:15378"/>
        <dbReference type="ChEBI" id="CHEBI:15783"/>
        <dbReference type="ChEBI" id="CHEBI:16567"/>
        <dbReference type="ChEBI" id="CHEBI:57540"/>
        <dbReference type="ChEBI" id="CHEBI:57945"/>
        <dbReference type="ChEBI" id="CHEBI:71579"/>
        <dbReference type="EC" id="1.7.1.17"/>
    </reaction>
    <physiologicalReaction direction="right-to-left" evidence="5">
        <dbReference type="Rhea" id="RHEA:55874"/>
    </physiologicalReaction>
</comment>
<dbReference type="Gene3D" id="3.40.50.360">
    <property type="match status" value="1"/>
</dbReference>
<dbReference type="PANTHER" id="PTHR43741">
    <property type="entry name" value="FMN-DEPENDENT NADH-AZOREDUCTASE 1"/>
    <property type="match status" value="1"/>
</dbReference>
<protein>
    <recommendedName>
        <fullName evidence="6">FMN dependent NADH:quinone oxidoreductase</fullName>
        <ecNumber evidence="6">1.6.5.-</ecNumber>
    </recommendedName>
    <alternativeName>
        <fullName evidence="6">Azo-dye reductase</fullName>
    </alternativeName>
    <alternativeName>
        <fullName evidence="6">FMN-dependent NADH-azo compound oxidoreductase</fullName>
    </alternativeName>
    <alternativeName>
        <fullName evidence="6">FMN-dependent NADH-azoreductase</fullName>
        <ecNumber evidence="6">1.7.1.17</ecNumber>
    </alternativeName>
</protein>
<dbReference type="RefSeq" id="WP_038586033.1">
    <property type="nucleotide sequence ID" value="NZ_HG938353.1"/>
</dbReference>
<comment type="subunit">
    <text evidence="6">Homodimer.</text>
</comment>
<keyword evidence="3 6" id="KW-0560">Oxidoreductase</keyword>
<comment type="caution">
    <text evidence="6">Lacks conserved residue(s) required for the propagation of feature annotation.</text>
</comment>
<evidence type="ECO:0000256" key="3">
    <source>
        <dbReference type="ARBA" id="ARBA00023002"/>
    </source>
</evidence>
<evidence type="ECO:0000256" key="1">
    <source>
        <dbReference type="ARBA" id="ARBA00022630"/>
    </source>
</evidence>
<comment type="catalytic activity">
    <reaction evidence="6">
        <text>2 a quinone + NADH + H(+) = 2 a 1,4-benzosemiquinone + NAD(+)</text>
        <dbReference type="Rhea" id="RHEA:65952"/>
        <dbReference type="ChEBI" id="CHEBI:15378"/>
        <dbReference type="ChEBI" id="CHEBI:57540"/>
        <dbReference type="ChEBI" id="CHEBI:57945"/>
        <dbReference type="ChEBI" id="CHEBI:132124"/>
        <dbReference type="ChEBI" id="CHEBI:134225"/>
    </reaction>
</comment>
<comment type="similarity">
    <text evidence="6">Belongs to the azoreductase type 1 family.</text>
</comment>
<dbReference type="GeneID" id="24255486"/>
<accession>A0A068SMY2</accession>
<dbReference type="OrthoDB" id="9787136at2"/>
<feature type="domain" description="Flavodoxin-like fold" evidence="7">
    <location>
        <begin position="3"/>
        <end position="200"/>
    </location>
</feature>
<dbReference type="EC" id="1.6.5.-" evidence="6"/>
<dbReference type="GO" id="GO:0009055">
    <property type="term" value="F:electron transfer activity"/>
    <property type="evidence" value="ECO:0007669"/>
    <property type="project" value="UniProtKB-UniRule"/>
</dbReference>
<dbReference type="Pfam" id="PF02525">
    <property type="entry name" value="Flavodoxin_2"/>
    <property type="match status" value="1"/>
</dbReference>
<dbReference type="PANTHER" id="PTHR43741:SF2">
    <property type="entry name" value="FMN-DEPENDENT NADH:QUINONE OXIDOREDUCTASE"/>
    <property type="match status" value="1"/>
</dbReference>
<dbReference type="PATRIC" id="fig|1028800.3.peg.1429"/>
<dbReference type="Proteomes" id="UP000028181">
    <property type="component" value="Chromosome I"/>
</dbReference>
<dbReference type="GO" id="GO:0016652">
    <property type="term" value="F:oxidoreductase activity, acting on NAD(P)H as acceptor"/>
    <property type="evidence" value="ECO:0007669"/>
    <property type="project" value="UniProtKB-UniRule"/>
</dbReference>
<evidence type="ECO:0000256" key="6">
    <source>
        <dbReference type="HAMAP-Rule" id="MF_01216"/>
    </source>
</evidence>
<dbReference type="InterPro" id="IPR023048">
    <property type="entry name" value="NADH:quinone_OxRdtase_FMN_depd"/>
</dbReference>
<keyword evidence="4 6" id="KW-0520">NAD</keyword>
<dbReference type="GO" id="GO:0010181">
    <property type="term" value="F:FMN binding"/>
    <property type="evidence" value="ECO:0007669"/>
    <property type="project" value="UniProtKB-UniRule"/>
</dbReference>
<dbReference type="GO" id="GO:0016655">
    <property type="term" value="F:oxidoreductase activity, acting on NAD(P)H, quinone or similar compound as acceptor"/>
    <property type="evidence" value="ECO:0007669"/>
    <property type="project" value="InterPro"/>
</dbReference>
<organism evidence="8 9">
    <name type="scientific">Neorhizobium galegae bv. orientalis str. HAMBI 540</name>
    <dbReference type="NCBI Taxonomy" id="1028800"/>
    <lineage>
        <taxon>Bacteria</taxon>
        <taxon>Pseudomonadati</taxon>
        <taxon>Pseudomonadota</taxon>
        <taxon>Alphaproteobacteria</taxon>
        <taxon>Hyphomicrobiales</taxon>
        <taxon>Rhizobiaceae</taxon>
        <taxon>Rhizobium/Agrobacterium group</taxon>
        <taxon>Neorhizobium</taxon>
    </lineage>
</organism>
<dbReference type="HAMAP" id="MF_01216">
    <property type="entry name" value="Azoreductase_type1"/>
    <property type="match status" value="1"/>
</dbReference>
<name>A0A068SMY2_NEOGA</name>
<sequence length="205" mass="21589">MSSILLVTSSPRGDDSLSSKVAHDLANELSARDNGTSVVHRDLGVNPIPHLDSVTTSAIRKPAADRTPEEAAAADYSDKLVAELMAADTVVIATGLINFNIYSTLKSWIDNIARAGQTFRYTAEGPEGLAKGKKIYIVLASGGVYSEGPATGMNHAVPYLTTILGFLGMTDVEVIYVEGLAFGPEAAEKAIASAQQRNRQLALAA</sequence>
<comment type="function">
    <text evidence="6">Quinone reductase that provides resistance to thiol-specific stress caused by electrophilic quinones.</text>
</comment>
<dbReference type="EC" id="1.7.1.17" evidence="6"/>
<dbReference type="KEGG" id="ngg:RG540_CH14190"/>
<dbReference type="InterPro" id="IPR029039">
    <property type="entry name" value="Flavoprotein-like_sf"/>
</dbReference>
<evidence type="ECO:0000313" key="9">
    <source>
        <dbReference type="Proteomes" id="UP000028181"/>
    </source>
</evidence>
<dbReference type="InterPro" id="IPR003680">
    <property type="entry name" value="Flavodoxin_fold"/>
</dbReference>
<feature type="binding site" evidence="6">
    <location>
        <position position="10"/>
    </location>
    <ligand>
        <name>FMN</name>
        <dbReference type="ChEBI" id="CHEBI:58210"/>
    </ligand>
</feature>
<keyword evidence="1 6" id="KW-0285">Flavoprotein</keyword>
<feature type="binding site" evidence="6">
    <location>
        <begin position="16"/>
        <end position="18"/>
    </location>
    <ligand>
        <name>FMN</name>
        <dbReference type="ChEBI" id="CHEBI:58210"/>
    </ligand>
</feature>
<dbReference type="InterPro" id="IPR050104">
    <property type="entry name" value="FMN-dep_NADH:Q_OxRdtase_AzoR1"/>
</dbReference>
<dbReference type="EMBL" id="HG938353">
    <property type="protein sequence ID" value="CDN47598.1"/>
    <property type="molecule type" value="Genomic_DNA"/>
</dbReference>
<dbReference type="AlphaFoldDB" id="A0A068SMY2"/>
<comment type="function">
    <text evidence="6">Also exhibits azoreductase activity. Catalyzes the reductive cleavage of the azo bond in aromatic azo compounds to the corresponding amines.</text>
</comment>